<dbReference type="AlphaFoldDB" id="A0A699TGM2"/>
<reference evidence="1" key="1">
    <citation type="journal article" date="2019" name="Sci. Rep.">
        <title>Draft genome of Tanacetum cinerariifolium, the natural source of mosquito coil.</title>
        <authorList>
            <person name="Yamashiro T."/>
            <person name="Shiraishi A."/>
            <person name="Satake H."/>
            <person name="Nakayama K."/>
        </authorList>
    </citation>
    <scope>NUCLEOTIDE SEQUENCE</scope>
</reference>
<sequence length="187" mass="21049">RQECWADQGIRRYARPVLGSPSEPRAFFSAGCFTKEQVSGEEKVKAAFEEFKRYEDDRVERRCAKLDAHMDALSIDFDEELYPHMLTVIVGRRWVIGYGLRLAAMKCGESLDMRQAFADVVSAGITKGMSEGMRHGVEHGQAQRSIESIEAHDPEVEAKFVAALQALKDLKYPLLDQLEGLKDAPID</sequence>
<evidence type="ECO:0000313" key="1">
    <source>
        <dbReference type="EMBL" id="GFD08408.1"/>
    </source>
</evidence>
<comment type="caution">
    <text evidence="1">The sequence shown here is derived from an EMBL/GenBank/DDBJ whole genome shotgun (WGS) entry which is preliminary data.</text>
</comment>
<proteinExistence type="predicted"/>
<dbReference type="EMBL" id="BKCJ011238220">
    <property type="protein sequence ID" value="GFD08408.1"/>
    <property type="molecule type" value="Genomic_DNA"/>
</dbReference>
<feature type="non-terminal residue" evidence="1">
    <location>
        <position position="1"/>
    </location>
</feature>
<gene>
    <name evidence="1" type="ORF">Tci_880377</name>
</gene>
<protein>
    <recommendedName>
        <fullName evidence="2">Transposase (Putative), gypsy type</fullName>
    </recommendedName>
</protein>
<accession>A0A699TGM2</accession>
<organism evidence="1">
    <name type="scientific">Tanacetum cinerariifolium</name>
    <name type="common">Dalmatian daisy</name>
    <name type="synonym">Chrysanthemum cinerariifolium</name>
    <dbReference type="NCBI Taxonomy" id="118510"/>
    <lineage>
        <taxon>Eukaryota</taxon>
        <taxon>Viridiplantae</taxon>
        <taxon>Streptophyta</taxon>
        <taxon>Embryophyta</taxon>
        <taxon>Tracheophyta</taxon>
        <taxon>Spermatophyta</taxon>
        <taxon>Magnoliopsida</taxon>
        <taxon>eudicotyledons</taxon>
        <taxon>Gunneridae</taxon>
        <taxon>Pentapetalae</taxon>
        <taxon>asterids</taxon>
        <taxon>campanulids</taxon>
        <taxon>Asterales</taxon>
        <taxon>Asteraceae</taxon>
        <taxon>Asteroideae</taxon>
        <taxon>Anthemideae</taxon>
        <taxon>Anthemidinae</taxon>
        <taxon>Tanacetum</taxon>
    </lineage>
</organism>
<evidence type="ECO:0008006" key="2">
    <source>
        <dbReference type="Google" id="ProtNLM"/>
    </source>
</evidence>
<feature type="non-terminal residue" evidence="1">
    <location>
        <position position="187"/>
    </location>
</feature>
<name>A0A699TGM2_TANCI</name>